<dbReference type="RefSeq" id="WP_188686184.1">
    <property type="nucleotide sequence ID" value="NZ_BMKX01000007.1"/>
</dbReference>
<accession>A0ABQ2DPF9</accession>
<keyword evidence="1" id="KW-0732">Signal</keyword>
<proteinExistence type="predicted"/>
<dbReference type="Pfam" id="PF07510">
    <property type="entry name" value="GmrSD_C"/>
    <property type="match status" value="1"/>
</dbReference>
<dbReference type="PROSITE" id="PS51257">
    <property type="entry name" value="PROKAR_LIPOPROTEIN"/>
    <property type="match status" value="1"/>
</dbReference>
<dbReference type="InterPro" id="IPR011089">
    <property type="entry name" value="GmrSD_C"/>
</dbReference>
<sequence>MRLLRRTLSIALLASTLALGGCASLGSIEFSDFQAESTTPVTAPTLGNPEEFTSSLKQLETIRIKGRAPKTGYTRDQFGKGWKDPDRNGCDARNDVLARDLVNVVFKQARVNCVVLSGVFHDPYTGESIDFQRGQTTSSKVQIDHVVALSDAWQKGAQKWDPQTRLEFANDPLNLMASDGSANASKGDKDAATWLPPNKQFRCAYVSRQTQVKAKYDAWMTNAEHAAISTILKSCL</sequence>
<evidence type="ECO:0000313" key="3">
    <source>
        <dbReference type="EMBL" id="GGJ66310.1"/>
    </source>
</evidence>
<dbReference type="PANTHER" id="PTHR24094:SF15">
    <property type="entry name" value="AMP-DEPENDENT SYNTHETASE_LIGASE DOMAIN-CONTAINING PROTEIN-RELATED"/>
    <property type="match status" value="1"/>
</dbReference>
<gene>
    <name evidence="3" type="ORF">GCM10007173_26470</name>
</gene>
<dbReference type="Proteomes" id="UP000606115">
    <property type="component" value="Unassembled WGS sequence"/>
</dbReference>
<name>A0ABQ2DPF9_9MICC</name>
<evidence type="ECO:0000256" key="1">
    <source>
        <dbReference type="SAM" id="SignalP"/>
    </source>
</evidence>
<evidence type="ECO:0000259" key="2">
    <source>
        <dbReference type="Pfam" id="PF07510"/>
    </source>
</evidence>
<feature type="signal peptide" evidence="1">
    <location>
        <begin position="1"/>
        <end position="23"/>
    </location>
</feature>
<evidence type="ECO:0000313" key="4">
    <source>
        <dbReference type="Proteomes" id="UP000606115"/>
    </source>
</evidence>
<comment type="caution">
    <text evidence="3">The sequence shown here is derived from an EMBL/GenBank/DDBJ whole genome shotgun (WGS) entry which is preliminary data.</text>
</comment>
<protein>
    <recommendedName>
        <fullName evidence="2">GmrSD restriction endonucleases C-terminal domain-containing protein</fullName>
    </recommendedName>
</protein>
<reference evidence="4" key="1">
    <citation type="journal article" date="2019" name="Int. J. Syst. Evol. Microbiol.">
        <title>The Global Catalogue of Microorganisms (GCM) 10K type strain sequencing project: providing services to taxonomists for standard genome sequencing and annotation.</title>
        <authorList>
            <consortium name="The Broad Institute Genomics Platform"/>
            <consortium name="The Broad Institute Genome Sequencing Center for Infectious Disease"/>
            <person name="Wu L."/>
            <person name="Ma J."/>
        </authorList>
    </citation>
    <scope>NUCLEOTIDE SEQUENCE [LARGE SCALE GENOMIC DNA]</scope>
    <source>
        <strain evidence="4">CGMCC 1.3685</strain>
    </source>
</reference>
<dbReference type="GeneID" id="303304991"/>
<organism evidence="3 4">
    <name type="scientific">Glutamicibacter ardleyensis</name>
    <dbReference type="NCBI Taxonomy" id="225894"/>
    <lineage>
        <taxon>Bacteria</taxon>
        <taxon>Bacillati</taxon>
        <taxon>Actinomycetota</taxon>
        <taxon>Actinomycetes</taxon>
        <taxon>Micrococcales</taxon>
        <taxon>Micrococcaceae</taxon>
        <taxon>Glutamicibacter</taxon>
    </lineage>
</organism>
<dbReference type="EMBL" id="BMKX01000007">
    <property type="protein sequence ID" value="GGJ66310.1"/>
    <property type="molecule type" value="Genomic_DNA"/>
</dbReference>
<feature type="domain" description="GmrSD restriction endonucleases C-terminal" evidence="2">
    <location>
        <begin position="92"/>
        <end position="229"/>
    </location>
</feature>
<dbReference type="PANTHER" id="PTHR24094">
    <property type="entry name" value="SECRETED PROTEIN"/>
    <property type="match status" value="1"/>
</dbReference>
<keyword evidence="4" id="KW-1185">Reference proteome</keyword>
<feature type="chain" id="PRO_5046105647" description="GmrSD restriction endonucleases C-terminal domain-containing protein" evidence="1">
    <location>
        <begin position="24"/>
        <end position="236"/>
    </location>
</feature>